<evidence type="ECO:0000313" key="6">
    <source>
        <dbReference type="Proteomes" id="UP000597507"/>
    </source>
</evidence>
<feature type="domain" description="TauD/TfdA-like" evidence="4">
    <location>
        <begin position="64"/>
        <end position="315"/>
    </location>
</feature>
<protein>
    <recommendedName>
        <fullName evidence="4">TauD/TfdA-like domain-containing protein</fullName>
    </recommendedName>
</protein>
<gene>
    <name evidence="5" type="ORF">GCM10010964_25450</name>
</gene>
<comment type="cofactor">
    <cofactor evidence="1">
        <name>Fe(2+)</name>
        <dbReference type="ChEBI" id="CHEBI:29033"/>
    </cofactor>
</comment>
<reference evidence="5 6" key="1">
    <citation type="journal article" date="2014" name="Int. J. Syst. Evol. Microbiol.">
        <title>Complete genome sequence of Corynebacterium casei LMG S-19264T (=DSM 44701T), isolated from a smear-ripened cheese.</title>
        <authorList>
            <consortium name="US DOE Joint Genome Institute (JGI-PGF)"/>
            <person name="Walter F."/>
            <person name="Albersmeier A."/>
            <person name="Kalinowski J."/>
            <person name="Ruckert C."/>
        </authorList>
    </citation>
    <scope>NUCLEOTIDE SEQUENCE [LARGE SCALE GENOMIC DNA]</scope>
    <source>
        <strain evidence="5 6">CGMCC 1.16330</strain>
    </source>
</reference>
<proteinExistence type="predicted"/>
<keyword evidence="6" id="KW-1185">Reference proteome</keyword>
<dbReference type="GO" id="GO:0016706">
    <property type="term" value="F:2-oxoglutarate-dependent dioxygenase activity"/>
    <property type="evidence" value="ECO:0007669"/>
    <property type="project" value="UniProtKB-ARBA"/>
</dbReference>
<evidence type="ECO:0000256" key="2">
    <source>
        <dbReference type="ARBA" id="ARBA00023002"/>
    </source>
</evidence>
<keyword evidence="3" id="KW-0045">Antibiotic biosynthesis</keyword>
<evidence type="ECO:0000313" key="5">
    <source>
        <dbReference type="EMBL" id="GGG36482.1"/>
    </source>
</evidence>
<name>A0A8J2ZCJ8_9PROT</name>
<evidence type="ECO:0000256" key="1">
    <source>
        <dbReference type="ARBA" id="ARBA00001954"/>
    </source>
</evidence>
<evidence type="ECO:0000256" key="3">
    <source>
        <dbReference type="ARBA" id="ARBA00023194"/>
    </source>
</evidence>
<dbReference type="SUPFAM" id="SSF51197">
    <property type="entry name" value="Clavaminate synthase-like"/>
    <property type="match status" value="1"/>
</dbReference>
<dbReference type="Pfam" id="PF02668">
    <property type="entry name" value="TauD"/>
    <property type="match status" value="1"/>
</dbReference>
<dbReference type="InterPro" id="IPR042098">
    <property type="entry name" value="TauD-like_sf"/>
</dbReference>
<dbReference type="Proteomes" id="UP000597507">
    <property type="component" value="Unassembled WGS sequence"/>
</dbReference>
<comment type="caution">
    <text evidence="5">The sequence shown here is derived from an EMBL/GenBank/DDBJ whole genome shotgun (WGS) entry which is preliminary data.</text>
</comment>
<dbReference type="RefSeq" id="WP_188900716.1">
    <property type="nucleotide sequence ID" value="NZ_BMKS01000006.1"/>
</dbReference>
<dbReference type="Gene3D" id="3.60.130.10">
    <property type="entry name" value="Clavaminate synthase-like"/>
    <property type="match status" value="1"/>
</dbReference>
<accession>A0A8J2ZCJ8</accession>
<evidence type="ECO:0000259" key="4">
    <source>
        <dbReference type="Pfam" id="PF02668"/>
    </source>
</evidence>
<keyword evidence="2" id="KW-0560">Oxidoreductase</keyword>
<dbReference type="PANTHER" id="PTHR10696">
    <property type="entry name" value="GAMMA-BUTYROBETAINE HYDROXYLASE-RELATED"/>
    <property type="match status" value="1"/>
</dbReference>
<sequence length="358" mass="39145">MHDPTIATAELRPVSGPFVWYGPEMARRPEEWIRPLTAAEIAELEEAVARLDAAGVDIAAIGPDDLAVPGLAPLVAQVKQAVLRGRGFILVRGVPVGRWTRRQCAIAYLGLGAKIGEPVSQNAKGHVLGHVKDIGVDYAAPTGRGYQTAARLPYHCDSSDVVGLLCLQPARSGGLSSIVSSGALYNEMLRRRPDLLAELVRPVYRDRRGEVPEGAEPWYAVPVFNPMPDGGLIATYVRSAMRKAQRFPEVPRITPELDAACDLLDSLAEDPAIHLDMEFRQGDIQFLSNHWVMHSRTAFEDWPEPGRRRHLFRLWLACEDGPALPEVYTRQWQGATAKGRPAGIRVPGVALNAPLDAA</sequence>
<dbReference type="InterPro" id="IPR050411">
    <property type="entry name" value="AlphaKG_dependent_hydroxylases"/>
</dbReference>
<organism evidence="5 6">
    <name type="scientific">Caldovatus sediminis</name>
    <dbReference type="NCBI Taxonomy" id="2041189"/>
    <lineage>
        <taxon>Bacteria</taxon>
        <taxon>Pseudomonadati</taxon>
        <taxon>Pseudomonadota</taxon>
        <taxon>Alphaproteobacteria</taxon>
        <taxon>Acetobacterales</taxon>
        <taxon>Roseomonadaceae</taxon>
        <taxon>Caldovatus</taxon>
    </lineage>
</organism>
<dbReference type="AlphaFoldDB" id="A0A8J2ZCJ8"/>
<dbReference type="GO" id="GO:0017000">
    <property type="term" value="P:antibiotic biosynthetic process"/>
    <property type="evidence" value="ECO:0007669"/>
    <property type="project" value="UniProtKB-KW"/>
</dbReference>
<dbReference type="EMBL" id="BMKS01000006">
    <property type="protein sequence ID" value="GGG36482.1"/>
    <property type="molecule type" value="Genomic_DNA"/>
</dbReference>
<dbReference type="InterPro" id="IPR003819">
    <property type="entry name" value="TauD/TfdA-like"/>
</dbReference>
<dbReference type="PANTHER" id="PTHR10696:SF56">
    <property type="entry name" value="TAUD_TFDA-LIKE DOMAIN-CONTAINING PROTEIN"/>
    <property type="match status" value="1"/>
</dbReference>